<name>A0ACC1R4D6_9HYPO</name>
<protein>
    <submittedName>
        <fullName evidence="1">Uncharacterized protein</fullName>
    </submittedName>
</protein>
<reference evidence="1" key="1">
    <citation type="submission" date="2022-07" db="EMBL/GenBank/DDBJ databases">
        <title>Genome Sequence of Lecanicillium saksenae.</title>
        <authorList>
            <person name="Buettner E."/>
        </authorList>
    </citation>
    <scope>NUCLEOTIDE SEQUENCE</scope>
    <source>
        <strain evidence="1">VT-O1</strain>
    </source>
</reference>
<organism evidence="1 2">
    <name type="scientific">Lecanicillium saksenae</name>
    <dbReference type="NCBI Taxonomy" id="468837"/>
    <lineage>
        <taxon>Eukaryota</taxon>
        <taxon>Fungi</taxon>
        <taxon>Dikarya</taxon>
        <taxon>Ascomycota</taxon>
        <taxon>Pezizomycotina</taxon>
        <taxon>Sordariomycetes</taxon>
        <taxon>Hypocreomycetidae</taxon>
        <taxon>Hypocreales</taxon>
        <taxon>Cordycipitaceae</taxon>
        <taxon>Lecanicillium</taxon>
    </lineage>
</organism>
<evidence type="ECO:0000313" key="2">
    <source>
        <dbReference type="Proteomes" id="UP001148737"/>
    </source>
</evidence>
<sequence>MKFAAIIAGGILSVALAASPRHVLHEQRSSLHADWAKGEAAHDAIIVPARIALKQSNIEKGQELIAEISDPDSPKYGQYLSPKTIADMFAPQNETINSVKKWLIESGIPEGSIKVSTNKGWMHFNTTTGELGSLLRTQYHHFTHKATSRTYIGTESYSLPQEVSPHIDFVMPATSFTQGRKSKSGTRTRRRRAEDGPFVPNPNTLDTCDRVMTPKCIRALYGIPEATSAMPGNDLTLFETDGDMFRLDDLNMFYKDMQLKIPQGFGPGLVNVDGGTAQSQPGCAGPESSLDVDIVIPLIYPQNTTVYQVGDHRKDGTNFNQVFDSLTNALNGSLCKDNGDNGGGNDCNKNKLPNVLSVSWSDVEDPTLASFHKRQCTEWMKLGLAGTTVIFSSGDDGTQVTDHCFGEGQEMFTPDGVSTCPYVTSVGGTHLPRGSRIGDPEAAADGYASGGGFSNIFPIPDWQAKSISTYLKDHPPPYPSYSTVDGKLPPGNQVGRFNRNGRGFPDISANGKNSYTITNLQPVPGGGTSMSAPLFASMINLINEDRLKANKSVVGYINPSLYKMAENGNVFNDITDGGMGDADNCGTSGFNATTGWDPVTGLGTPNYKPMHEFFMNLHCALITGLALESFYPDIDASPYPAPLTFGSRFRDDILEAAPNFEERNRSLGAYQPIMAGIQLDATFSNLPTEILDQIQRELHPLDLRALSQTSNSMHDVLSKFMWNHLAVRSLEPRDTPLHYLPVPPAKLVKQASQLEFRSPKKRSFVMRAGEYENIDEAGFRVVDAAEWDLDDDLESKAIGSCGPRQKCQMTSGAFISLQIKPQDCLIDLSAFQRLTSLCWIGPKAVDLPSLYTVIEANAHQLRNLHLDFICMFHMHNLVKEAHHETTATSVMEVFTLWMKRLPKSAENEKPLSALKSLTLANIPLSDEAGKILQHCDLTSLVLRQCDRWQRFCRGARTASNRHFRTCASSKSNRAKYPTTLHTKDLFANFSIALGAWKISFCGCLTTGTLIRRYGQAFRKARYAGSVDAFMSDEWLADIKIHPHSNPLAAVDQLYDKRDEVDDGNDFSLVPNWDNEGKEEGEPAEVAAEADSSEEPHANPFISCECLRDPLTEGFREFADWAFGPHGLLSLEFVVYGDFSPKGQNTRQNVILYRDKENSGDRYGILQCPHRIWRCQELRKYTTMVEACSSN</sequence>
<dbReference type="Proteomes" id="UP001148737">
    <property type="component" value="Unassembled WGS sequence"/>
</dbReference>
<accession>A0ACC1R4D6</accession>
<keyword evidence="2" id="KW-1185">Reference proteome</keyword>
<comment type="caution">
    <text evidence="1">The sequence shown here is derived from an EMBL/GenBank/DDBJ whole genome shotgun (WGS) entry which is preliminary data.</text>
</comment>
<gene>
    <name evidence="1" type="ORF">NLG97_g2374</name>
</gene>
<evidence type="ECO:0000313" key="1">
    <source>
        <dbReference type="EMBL" id="KAJ3496822.1"/>
    </source>
</evidence>
<dbReference type="EMBL" id="JANAKD010000158">
    <property type="protein sequence ID" value="KAJ3496822.1"/>
    <property type="molecule type" value="Genomic_DNA"/>
</dbReference>
<proteinExistence type="predicted"/>